<dbReference type="PANTHER" id="PTHR13847">
    <property type="entry name" value="SARCOSINE DEHYDROGENASE-RELATED"/>
    <property type="match status" value="1"/>
</dbReference>
<comment type="catalytic activity">
    <reaction evidence="6">
        <text>a D-alpha-amino acid + A + H2O = a 2-oxocarboxylate + AH2 + NH4(+)</text>
        <dbReference type="Rhea" id="RHEA:18125"/>
        <dbReference type="ChEBI" id="CHEBI:13193"/>
        <dbReference type="ChEBI" id="CHEBI:15377"/>
        <dbReference type="ChEBI" id="CHEBI:17499"/>
        <dbReference type="ChEBI" id="CHEBI:28938"/>
        <dbReference type="ChEBI" id="CHEBI:35179"/>
        <dbReference type="ChEBI" id="CHEBI:59871"/>
    </reaction>
</comment>
<dbReference type="AlphaFoldDB" id="A0A366DXE9"/>
<dbReference type="InterPro" id="IPR036188">
    <property type="entry name" value="FAD/NAD-bd_sf"/>
</dbReference>
<dbReference type="Pfam" id="PF01266">
    <property type="entry name" value="DAO"/>
    <property type="match status" value="1"/>
</dbReference>
<evidence type="ECO:0000256" key="2">
    <source>
        <dbReference type="ARBA" id="ARBA00009410"/>
    </source>
</evidence>
<keyword evidence="5" id="KW-0560">Oxidoreductase</keyword>
<evidence type="ECO:0000313" key="8">
    <source>
        <dbReference type="EMBL" id="RBO94717.1"/>
    </source>
</evidence>
<evidence type="ECO:0000256" key="3">
    <source>
        <dbReference type="ARBA" id="ARBA00022630"/>
    </source>
</evidence>
<keyword evidence="9" id="KW-1185">Reference proteome</keyword>
<evidence type="ECO:0000259" key="7">
    <source>
        <dbReference type="Pfam" id="PF01266"/>
    </source>
</evidence>
<evidence type="ECO:0000256" key="4">
    <source>
        <dbReference type="ARBA" id="ARBA00022827"/>
    </source>
</evidence>
<organism evidence="8 9">
    <name type="scientific">Pseudochrobactrum asaccharolyticum</name>
    <dbReference type="NCBI Taxonomy" id="354351"/>
    <lineage>
        <taxon>Bacteria</taxon>
        <taxon>Pseudomonadati</taxon>
        <taxon>Pseudomonadota</taxon>
        <taxon>Alphaproteobacteria</taxon>
        <taxon>Hyphomicrobiales</taxon>
        <taxon>Brucellaceae</taxon>
        <taxon>Pseudochrobactrum</taxon>
    </lineage>
</organism>
<dbReference type="Proteomes" id="UP000252893">
    <property type="component" value="Unassembled WGS sequence"/>
</dbReference>
<evidence type="ECO:0000256" key="6">
    <source>
        <dbReference type="ARBA" id="ARBA00047884"/>
    </source>
</evidence>
<protein>
    <submittedName>
        <fullName evidence="8">D-amino acid dehydrogenase small subunit</fullName>
    </submittedName>
</protein>
<dbReference type="Gene3D" id="3.50.50.60">
    <property type="entry name" value="FAD/NAD(P)-binding domain"/>
    <property type="match status" value="2"/>
</dbReference>
<dbReference type="OrthoDB" id="9805337at2"/>
<dbReference type="RefSeq" id="WP_113944595.1">
    <property type="nucleotide sequence ID" value="NZ_JBHEEG010000001.1"/>
</dbReference>
<comment type="caution">
    <text evidence="8">The sequence shown here is derived from an EMBL/GenBank/DDBJ whole genome shotgun (WGS) entry which is preliminary data.</text>
</comment>
<sequence length="418" mass="45410">MKVTILGSGVIGVTTAYYLAKAGHEVTVIDRQEGPALETSFANAGQLSYGYSTPWAAPGIPQKAAMWLFKKHSPLIFRPTCNPAMYSWLMSMLANCTASAYATNKARMLRISNYSRECLTELRNDTGISYDEGSKGTLQLFRSQKDFDAVMTKDIESLRQDGIKFEVLDAEGCTQAEPALANVKHMIAGGLRMPDDGTGDCFTFTNKLAKMAEELGVKFHYNVDIKGFQLNSGKIVAVETNKGTFTADRYVAALGSFTPHLVKGLGLNVPIYPVKGYSITIPIIDESRAPVSTILDETYKIAITRLGDRIRVGGMAEVTDYVTRLLPERRETLELSVGGLFGGAGDLSKATFWSGLRPMTPDSTPIIGATKYDNLYINAGHGTLGWTMSAGSARVMADLISGKKPDIDTSDLGLSRYK</sequence>
<evidence type="ECO:0000256" key="1">
    <source>
        <dbReference type="ARBA" id="ARBA00001974"/>
    </source>
</evidence>
<dbReference type="GO" id="GO:0005737">
    <property type="term" value="C:cytoplasm"/>
    <property type="evidence" value="ECO:0007669"/>
    <property type="project" value="TreeGrafter"/>
</dbReference>
<dbReference type="FunFam" id="3.50.50.60:FF:000020">
    <property type="entry name" value="D-amino acid dehydrogenase"/>
    <property type="match status" value="1"/>
</dbReference>
<gene>
    <name evidence="8" type="ORF">DFR47_10475</name>
</gene>
<dbReference type="GO" id="GO:0008718">
    <property type="term" value="F:D-amino-acid dehydrogenase activity"/>
    <property type="evidence" value="ECO:0007669"/>
    <property type="project" value="TreeGrafter"/>
</dbReference>
<dbReference type="EMBL" id="QNRH01000004">
    <property type="protein sequence ID" value="RBO94717.1"/>
    <property type="molecule type" value="Genomic_DNA"/>
</dbReference>
<dbReference type="Gene3D" id="3.30.9.10">
    <property type="entry name" value="D-Amino Acid Oxidase, subunit A, domain 2"/>
    <property type="match status" value="1"/>
</dbReference>
<keyword evidence="3" id="KW-0285">Flavoprotein</keyword>
<dbReference type="InterPro" id="IPR006076">
    <property type="entry name" value="FAD-dep_OxRdtase"/>
</dbReference>
<dbReference type="NCBIfam" id="NF001933">
    <property type="entry name" value="PRK00711.1"/>
    <property type="match status" value="1"/>
</dbReference>
<dbReference type="GO" id="GO:0005886">
    <property type="term" value="C:plasma membrane"/>
    <property type="evidence" value="ECO:0007669"/>
    <property type="project" value="TreeGrafter"/>
</dbReference>
<comment type="cofactor">
    <cofactor evidence="1">
        <name>FAD</name>
        <dbReference type="ChEBI" id="CHEBI:57692"/>
    </cofactor>
</comment>
<dbReference type="PANTHER" id="PTHR13847:SF280">
    <property type="entry name" value="D-AMINO ACID DEHYDROGENASE"/>
    <property type="match status" value="1"/>
</dbReference>
<evidence type="ECO:0000256" key="5">
    <source>
        <dbReference type="ARBA" id="ARBA00023002"/>
    </source>
</evidence>
<dbReference type="SUPFAM" id="SSF54373">
    <property type="entry name" value="FAD-linked reductases, C-terminal domain"/>
    <property type="match status" value="1"/>
</dbReference>
<accession>A0A366DXE9</accession>
<reference evidence="8 9" key="1">
    <citation type="submission" date="2018-06" db="EMBL/GenBank/DDBJ databases">
        <title>Genomic Encyclopedia of Type Strains, Phase IV (KMG-IV): sequencing the most valuable type-strain genomes for metagenomic binning, comparative biology and taxonomic classification.</title>
        <authorList>
            <person name="Goeker M."/>
        </authorList>
    </citation>
    <scope>NUCLEOTIDE SEQUENCE [LARGE SCALE GENOMIC DNA]</scope>
    <source>
        <strain evidence="8 9">DSM 25619</strain>
    </source>
</reference>
<evidence type="ECO:0000313" key="9">
    <source>
        <dbReference type="Proteomes" id="UP000252893"/>
    </source>
</evidence>
<dbReference type="SUPFAM" id="SSF51905">
    <property type="entry name" value="FAD/NAD(P)-binding domain"/>
    <property type="match status" value="1"/>
</dbReference>
<feature type="domain" description="FAD dependent oxidoreductase" evidence="7">
    <location>
        <begin position="2"/>
        <end position="399"/>
    </location>
</feature>
<comment type="similarity">
    <text evidence="2">Belongs to the DadA oxidoreductase family.</text>
</comment>
<dbReference type="GO" id="GO:0055130">
    <property type="term" value="P:D-alanine catabolic process"/>
    <property type="evidence" value="ECO:0007669"/>
    <property type="project" value="TreeGrafter"/>
</dbReference>
<proteinExistence type="inferred from homology"/>
<keyword evidence="4" id="KW-0274">FAD</keyword>
<name>A0A366DXE9_9HYPH</name>